<proteinExistence type="predicted"/>
<sequence length="335" mass="38133">MCLEGLMDAEIGSSFRLPKKGCVDQEDELGTGDLLVILSTAESLFRDAYNLVSEKIGGQITSFAHMLVLSNFAAGDRKQGKEILFRCHKDEKPLRHAKYTGQIKRVEDHRRMEPQEYWRDRQAVAAEKEKEMVEELKPPVRDFFMQLICHEFEGQPFQSPVLSFCAMLSRTTAHAGHRSKVGAGDDERDDAELQRLNTGGWQEAGNYKSNLSMLIWMAQLLIFESVYHHHVNNVDDTITNQLKKLCEKFLHQAQDTAFARSHIGMAALFDESVEGGRRKQPSALFIRWPGNNLSWHNPWHASESCILLLLQKHLAQLLELVRYGVVDIIGVMVVD</sequence>
<dbReference type="EMBL" id="SRPS01000505">
    <property type="protein sequence ID" value="KAG5956787.1"/>
    <property type="molecule type" value="Genomic_DNA"/>
</dbReference>
<organism evidence="1 2">
    <name type="scientific">Claviceps arundinis</name>
    <dbReference type="NCBI Taxonomy" id="1623583"/>
    <lineage>
        <taxon>Eukaryota</taxon>
        <taxon>Fungi</taxon>
        <taxon>Dikarya</taxon>
        <taxon>Ascomycota</taxon>
        <taxon>Pezizomycotina</taxon>
        <taxon>Sordariomycetes</taxon>
        <taxon>Hypocreomycetidae</taxon>
        <taxon>Hypocreales</taxon>
        <taxon>Clavicipitaceae</taxon>
        <taxon>Claviceps</taxon>
    </lineage>
</organism>
<evidence type="ECO:0000313" key="1">
    <source>
        <dbReference type="EMBL" id="KAG5956787.1"/>
    </source>
</evidence>
<dbReference type="Proteomes" id="UP000784919">
    <property type="component" value="Unassembled WGS sequence"/>
</dbReference>
<accession>A0A9P7SM80</accession>
<protein>
    <submittedName>
        <fullName evidence="1">Uncharacterized protein</fullName>
    </submittedName>
</protein>
<gene>
    <name evidence="1" type="ORF">E4U56_006390</name>
</gene>
<dbReference type="OrthoDB" id="5083424at2759"/>
<reference evidence="1" key="1">
    <citation type="journal article" date="2020" name="bioRxiv">
        <title>Whole genome comparisons of ergot fungi reveals the divergence and evolution of species within the genus Claviceps are the result of varying mechanisms driving genome evolution and host range expansion.</title>
        <authorList>
            <person name="Wyka S.A."/>
            <person name="Mondo S.J."/>
            <person name="Liu M."/>
            <person name="Dettman J."/>
            <person name="Nalam V."/>
            <person name="Broders K.D."/>
        </authorList>
    </citation>
    <scope>NUCLEOTIDE SEQUENCE</scope>
    <source>
        <strain evidence="1">CCC 1102</strain>
    </source>
</reference>
<dbReference type="AlphaFoldDB" id="A0A9P7SM80"/>
<evidence type="ECO:0000313" key="2">
    <source>
        <dbReference type="Proteomes" id="UP000784919"/>
    </source>
</evidence>
<comment type="caution">
    <text evidence="1">The sequence shown here is derived from an EMBL/GenBank/DDBJ whole genome shotgun (WGS) entry which is preliminary data.</text>
</comment>
<name>A0A9P7SM80_9HYPO</name>